<reference evidence="3 4" key="1">
    <citation type="submission" date="2020-03" db="EMBL/GenBank/DDBJ databases">
        <title>Whole genome shotgun sequence of Phytohabitans flavus NBRC 107702.</title>
        <authorList>
            <person name="Komaki H."/>
            <person name="Tamura T."/>
        </authorList>
    </citation>
    <scope>NUCLEOTIDE SEQUENCE [LARGE SCALE GENOMIC DNA]</scope>
    <source>
        <strain evidence="3 4">NBRC 107702</strain>
    </source>
</reference>
<feature type="region of interest" description="Disordered" evidence="1">
    <location>
        <begin position="466"/>
        <end position="613"/>
    </location>
</feature>
<feature type="region of interest" description="Disordered" evidence="1">
    <location>
        <begin position="874"/>
        <end position="929"/>
    </location>
</feature>
<dbReference type="Pfam" id="PF15644">
    <property type="entry name" value="Gln_amidase"/>
    <property type="match status" value="1"/>
</dbReference>
<feature type="region of interest" description="Disordered" evidence="1">
    <location>
        <begin position="42"/>
        <end position="62"/>
    </location>
</feature>
<keyword evidence="4" id="KW-1185">Reference proteome</keyword>
<protein>
    <recommendedName>
        <fullName evidence="2">Tox-PL domain-containing protein</fullName>
    </recommendedName>
</protein>
<evidence type="ECO:0000313" key="3">
    <source>
        <dbReference type="EMBL" id="BCB82510.1"/>
    </source>
</evidence>
<feature type="region of interest" description="Disordered" evidence="1">
    <location>
        <begin position="828"/>
        <end position="847"/>
    </location>
</feature>
<dbReference type="RefSeq" id="WP_173042018.1">
    <property type="nucleotide sequence ID" value="NZ_AP022870.1"/>
</dbReference>
<feature type="compositionally biased region" description="Basic and acidic residues" evidence="1">
    <location>
        <begin position="1419"/>
        <end position="1430"/>
    </location>
</feature>
<feature type="region of interest" description="Disordered" evidence="1">
    <location>
        <begin position="232"/>
        <end position="332"/>
    </location>
</feature>
<evidence type="ECO:0000256" key="1">
    <source>
        <dbReference type="SAM" id="MobiDB-lite"/>
    </source>
</evidence>
<dbReference type="Proteomes" id="UP000502508">
    <property type="component" value="Chromosome"/>
</dbReference>
<evidence type="ECO:0000313" key="4">
    <source>
        <dbReference type="Proteomes" id="UP000502508"/>
    </source>
</evidence>
<feature type="compositionally biased region" description="Polar residues" evidence="1">
    <location>
        <begin position="564"/>
        <end position="573"/>
    </location>
</feature>
<dbReference type="InterPro" id="IPR028908">
    <property type="entry name" value="Tox-PL_dom"/>
</dbReference>
<dbReference type="EMBL" id="AP022870">
    <property type="protein sequence ID" value="BCB82510.1"/>
    <property type="molecule type" value="Genomic_DNA"/>
</dbReference>
<dbReference type="KEGG" id="pfla:Pflav_089200"/>
<evidence type="ECO:0000259" key="2">
    <source>
        <dbReference type="Pfam" id="PF15644"/>
    </source>
</evidence>
<feature type="domain" description="Tox-PL" evidence="2">
    <location>
        <begin position="64"/>
        <end position="207"/>
    </location>
</feature>
<feature type="compositionally biased region" description="Pro residues" evidence="1">
    <location>
        <begin position="488"/>
        <end position="555"/>
    </location>
</feature>
<organism evidence="3 4">
    <name type="scientific">Phytohabitans flavus</name>
    <dbReference type="NCBI Taxonomy" id="1076124"/>
    <lineage>
        <taxon>Bacteria</taxon>
        <taxon>Bacillati</taxon>
        <taxon>Actinomycetota</taxon>
        <taxon>Actinomycetes</taxon>
        <taxon>Micromonosporales</taxon>
        <taxon>Micromonosporaceae</taxon>
    </lineage>
</organism>
<feature type="compositionally biased region" description="Basic and acidic residues" evidence="1">
    <location>
        <begin position="593"/>
        <end position="607"/>
    </location>
</feature>
<feature type="compositionally biased region" description="Gly residues" evidence="1">
    <location>
        <begin position="1438"/>
        <end position="1457"/>
    </location>
</feature>
<gene>
    <name evidence="3" type="ORF">Pflav_089200</name>
</gene>
<feature type="region of interest" description="Disordered" evidence="1">
    <location>
        <begin position="1410"/>
        <end position="1486"/>
    </location>
</feature>
<accession>A0A6F8Y8X5</accession>
<feature type="compositionally biased region" description="Polar residues" evidence="1">
    <location>
        <begin position="237"/>
        <end position="247"/>
    </location>
</feature>
<proteinExistence type="predicted"/>
<name>A0A6F8Y8X5_9ACTN</name>
<feature type="compositionally biased region" description="Pro residues" evidence="1">
    <location>
        <begin position="472"/>
        <end position="481"/>
    </location>
</feature>
<reference evidence="3 4" key="2">
    <citation type="submission" date="2020-03" db="EMBL/GenBank/DDBJ databases">
        <authorList>
            <person name="Ichikawa N."/>
            <person name="Kimura A."/>
            <person name="Kitahashi Y."/>
            <person name="Uohara A."/>
        </authorList>
    </citation>
    <scope>NUCLEOTIDE SEQUENCE [LARGE SCALE GENOMIC DNA]</scope>
    <source>
        <strain evidence="3 4">NBRC 107702</strain>
    </source>
</reference>
<sequence length="1504" mass="160898">MPALDTTRVVGPDNLAPIESPQYQQDLQQALDTGNGYEELADPSTHPYGQMVNDGGPSVPGRSNNCLDGSLAALSSFYGDPQVAAPRWADVNPDGTPDHRSGEADGLRRAVDWLGDTWTGPPPGTPGDPAGRAVAVAGQYADLHAQIAAAGPGASALVVADWISIDSATGQPNVDANGDVVREDAHAFVIVYPRGASGPVWWDPQSGRTWDSPPAAFVSATHTLWHIRADHLAGSPAPTNSEGTPNVTGTAADGGTGTGADPEAGRTRDGGDPVPVRVRLAGEAGPDGGTAQQGDARRPWVVHSGPDGGSHGADQPAYPDADRGLQRGQEGGTPDWAADLARGYAADGLTTEQVRNTAAWLTPQQFGSGPIVDVRPDGPNLRVELADGRVQHFRTEAGYGGSTVHSGAPHDPHVIRIDGNTPPHHLNQVLANEIADAIQQRAATDRAARGFAGRMLDRLGRLFGFGSRPAPDVTPPPPVTYPPTTAYAPPPSPWATPPTTLPPSPWATPPNTAPPPTTHTPPWAPPTTHTPPWAPPPAPDYDAPPAPTYSTPPAPSTHTPPLSQPESGWQDASSVPDADGGRAEPAPVAENANDGHWDDRAWHREGRPPSLDELLPQTDAEAARWADAVRDEFTRLLDGREFAGMRVRMEPDDPHAVSVYRDNVTVRLDILDANGSPVGRVVREFRRLHDGGIAANHVSLRLDKGVQGRGFAGEWNRFMEDWYRYSGVSFIEIHAASTVGGYAWARAGYDWAPGSEHRANDVFDRLRGEMRRVEADARQVARWAAGDATVDIDALRGRYGPHDPDALIAEMRRQHEAGQGILDRAARHAFGSPGYPTPNEVSRAGWNGQDGRDARWIGKDALLGANWRGVKAVTEGGPFHTRGESASPEQAGRAPSTPDGPTPDGPTSDGSTGDGGAGEPQPRVMLRDPTPEQLADLGVGEARYRDLGLDRATLTPEEQDRYDQALERTAMVSPDQIRFTQRSVSPETSDGISAQDLVRNMASGGWRGGPVHGVRWGDGSLSSLDNRRLRAAREAGLDAVPFVVHSPNDRLDAWPGEWPADRQARNALGVDIRELPDGRWVAGGDEGWVVYRRGTVPQTYGEMAIFRAAEQRSLLPGHLWGAQPQPVLLAKPQLETFQVSQAEADVLDDARGRARDAADGVQTALAQVGEAVSRDLGLDPPAQLRDLATRIKDLDSLARKFVTESDRHRQSVEEFASQVNDALRFTMPLPDGPAYAPAVSRILADLQAARFTVVETKNFWSSGNRHFGLNATLRSPSGQLFEVQFPTELSYRAGKLTHDLYEVVRRDDESPARRVHAHLEMLAINKRLGLDGAIPPGVPSPVDTSFPAWASKNADAWSRYVAWLDLNGRDFASIMAEFGLDRADLPVSGRVAERLEGRHGRAETVLLGALSVDGGPHPGGDRGPGDRGDGGPRPGLEPSGGGMAVRPGGGEPVGGGSDWDLSEELSREEAERAAPIATGGQELPDEDTIWWIFQWKGDPPQNQD</sequence>